<comment type="caution">
    <text evidence="4">The sequence shown here is derived from an EMBL/GenBank/DDBJ whole genome shotgun (WGS) entry which is preliminary data.</text>
</comment>
<proteinExistence type="predicted"/>
<keyword evidence="5" id="KW-1185">Reference proteome</keyword>
<dbReference type="Proteomes" id="UP001156691">
    <property type="component" value="Unassembled WGS sequence"/>
</dbReference>
<feature type="domain" description="Terminase large subunit GpA endonuclease" evidence="3">
    <location>
        <begin position="343"/>
        <end position="634"/>
    </location>
</feature>
<dbReference type="InterPro" id="IPR027417">
    <property type="entry name" value="P-loop_NTPase"/>
</dbReference>
<dbReference type="InterPro" id="IPR046454">
    <property type="entry name" value="GpA_endonuclease"/>
</dbReference>
<dbReference type="RefSeq" id="WP_284339054.1">
    <property type="nucleotide sequence ID" value="NZ_BSNS01000004.1"/>
</dbReference>
<dbReference type="Pfam" id="PF20454">
    <property type="entry name" value="GpA_nuclease"/>
    <property type="match status" value="1"/>
</dbReference>
<organism evidence="4 5">
    <name type="scientific">Devosia nitrariae</name>
    <dbReference type="NCBI Taxonomy" id="2071872"/>
    <lineage>
        <taxon>Bacteria</taxon>
        <taxon>Pseudomonadati</taxon>
        <taxon>Pseudomonadota</taxon>
        <taxon>Alphaproteobacteria</taxon>
        <taxon>Hyphomicrobiales</taxon>
        <taxon>Devosiaceae</taxon>
        <taxon>Devosia</taxon>
    </lineage>
</organism>
<reference evidence="5" key="1">
    <citation type="journal article" date="2019" name="Int. J. Syst. Evol. Microbiol.">
        <title>The Global Catalogue of Microorganisms (GCM) 10K type strain sequencing project: providing services to taxonomists for standard genome sequencing and annotation.</title>
        <authorList>
            <consortium name="The Broad Institute Genomics Platform"/>
            <consortium name="The Broad Institute Genome Sequencing Center for Infectious Disease"/>
            <person name="Wu L."/>
            <person name="Ma J."/>
        </authorList>
    </citation>
    <scope>NUCLEOTIDE SEQUENCE [LARGE SCALE GENOMIC DNA]</scope>
    <source>
        <strain evidence="5">NBRC 112416</strain>
    </source>
</reference>
<feature type="region of interest" description="Disordered" evidence="1">
    <location>
        <begin position="680"/>
        <end position="710"/>
    </location>
</feature>
<evidence type="ECO:0000313" key="4">
    <source>
        <dbReference type="EMBL" id="GLQ53608.1"/>
    </source>
</evidence>
<dbReference type="Pfam" id="PF05876">
    <property type="entry name" value="GpA_ATPase"/>
    <property type="match status" value="1"/>
</dbReference>
<evidence type="ECO:0000256" key="1">
    <source>
        <dbReference type="SAM" id="MobiDB-lite"/>
    </source>
</evidence>
<evidence type="ECO:0000313" key="5">
    <source>
        <dbReference type="Proteomes" id="UP001156691"/>
    </source>
</evidence>
<gene>
    <name evidence="4" type="ORF">GCM10010862_08670</name>
</gene>
<feature type="compositionally biased region" description="Low complexity" evidence="1">
    <location>
        <begin position="694"/>
        <end position="703"/>
    </location>
</feature>
<evidence type="ECO:0000259" key="2">
    <source>
        <dbReference type="Pfam" id="PF05876"/>
    </source>
</evidence>
<name>A0ABQ5W0S4_9HYPH</name>
<protein>
    <recommendedName>
        <fullName evidence="6">Terminase</fullName>
    </recommendedName>
</protein>
<dbReference type="EMBL" id="BSNS01000004">
    <property type="protein sequence ID" value="GLQ53608.1"/>
    <property type="molecule type" value="Genomic_DNA"/>
</dbReference>
<sequence length="722" mass="81740">MREAIRRRFDLGIANFGERLAALRLHLPIAEEVDVVFWMEEDDRIILPKESSAEGGTSFKLFGFQKSAARKAVHHSTKQLIAMKGTRTGFTVLFAGIAAYHVAHEGHPVGWWQPDLERAQKFANAIWTPFFRDSEKLSPLVRKPIKGDTLDKWNDRTYTNGGRIVLSGAATDKAFSQETFRVTVGDEIDRWQLTSGGSDGNRIKLMWERSKSFWNRKLYAFSSPRTIGNSITHKQWLDSDQCRFFVACPCCGGRQYLEWGGPVTDEEDDGHGIRFRVGDDGIVEEVWYVCKVNGCILEESAKFDMDEVAGDTVYADDDPTPIDERLGWQPTAIPKRPGLTALHVPGYISLLPGANWTDLAQEWVDAQGKPEDLQTFWNNVLALPWEGVDAGKPIEVGSFEATRPEPYPAEIPQQTIHMTAYYDTQAGWKDASLNRKARHELTVCAFGPQEEVWVVGHFILDDYAPWSQEANRQLDDIVFRDWRKPDGSTMRILMCGYDASYSQTQALEFRRAKHRWDIYRPMKGENEEKHAAKAPLIARAKTDNARANDLMRVGTREGKEKADRMLKTERVGPGYVHFPKSLRDAVPAYFKGLFAERHVKDKDGGDYWVKSKWHANEPWDTFVGCLATLELCRLTWPNQVGREIDEAPVDVTRDRFEGRDRSVMAAIHEDLTLRQVMKDPRTSVMPPPRGMTYGNAANSNAAPARRRGGVIGGARFATRGRG</sequence>
<feature type="domain" description="Phage terminase large subunit GpA ATPase" evidence="2">
    <location>
        <begin position="54"/>
        <end position="305"/>
    </location>
</feature>
<accession>A0ABQ5W0S4</accession>
<evidence type="ECO:0008006" key="6">
    <source>
        <dbReference type="Google" id="ProtNLM"/>
    </source>
</evidence>
<evidence type="ECO:0000259" key="3">
    <source>
        <dbReference type="Pfam" id="PF20454"/>
    </source>
</evidence>
<dbReference type="InterPro" id="IPR046453">
    <property type="entry name" value="GpA_ATPase"/>
</dbReference>
<dbReference type="Gene3D" id="3.40.50.300">
    <property type="entry name" value="P-loop containing nucleotide triphosphate hydrolases"/>
    <property type="match status" value="1"/>
</dbReference>